<evidence type="ECO:0000313" key="6">
    <source>
        <dbReference type="EMBL" id="BDI06137.1"/>
    </source>
</evidence>
<dbReference type="InterPro" id="IPR036412">
    <property type="entry name" value="HAD-like_sf"/>
</dbReference>
<keyword evidence="4" id="KW-0460">Magnesium</keyword>
<dbReference type="NCBIfam" id="TIGR01509">
    <property type="entry name" value="HAD-SF-IA-v3"/>
    <property type="match status" value="1"/>
</dbReference>
<dbReference type="PANTHER" id="PTHR46193">
    <property type="entry name" value="6-PHOSPHOGLUCONATE PHOSPHATASE"/>
    <property type="match status" value="1"/>
</dbReference>
<dbReference type="PRINTS" id="PR00413">
    <property type="entry name" value="HADHALOGNASE"/>
</dbReference>
<keyword evidence="3" id="KW-0479">Metal-binding</keyword>
<proteinExistence type="inferred from homology"/>
<dbReference type="InterPro" id="IPR051600">
    <property type="entry name" value="Beta-PGM-like"/>
</dbReference>
<keyword evidence="5" id="KW-0119">Carbohydrate metabolism</keyword>
<name>A0ABM7YNS3_9BURK</name>
<comment type="cofactor">
    <cofactor evidence="1">
        <name>Mg(2+)</name>
        <dbReference type="ChEBI" id="CHEBI:18420"/>
    </cofactor>
</comment>
<evidence type="ECO:0000256" key="2">
    <source>
        <dbReference type="ARBA" id="ARBA00006171"/>
    </source>
</evidence>
<dbReference type="SFLD" id="SFLDS00003">
    <property type="entry name" value="Haloacid_Dehalogenase"/>
    <property type="match status" value="1"/>
</dbReference>
<dbReference type="Proteomes" id="UP001057498">
    <property type="component" value="Chromosome"/>
</dbReference>
<keyword evidence="7" id="KW-1185">Reference proteome</keyword>
<dbReference type="SFLD" id="SFLDG01135">
    <property type="entry name" value="C1.5.6:_HAD__Beta-PGM__Phospha"/>
    <property type="match status" value="1"/>
</dbReference>
<dbReference type="Pfam" id="PF00702">
    <property type="entry name" value="Hydrolase"/>
    <property type="match status" value="1"/>
</dbReference>
<accession>A0ABM7YNS3</accession>
<evidence type="ECO:0000256" key="4">
    <source>
        <dbReference type="ARBA" id="ARBA00022842"/>
    </source>
</evidence>
<dbReference type="InterPro" id="IPR023198">
    <property type="entry name" value="PGP-like_dom2"/>
</dbReference>
<dbReference type="SUPFAM" id="SSF56784">
    <property type="entry name" value="HAD-like"/>
    <property type="match status" value="1"/>
</dbReference>
<dbReference type="Gene3D" id="1.10.150.240">
    <property type="entry name" value="Putative phosphatase, domain 2"/>
    <property type="match status" value="1"/>
</dbReference>
<dbReference type="SFLD" id="SFLDG01129">
    <property type="entry name" value="C1.5:_HAD__Beta-PGM__Phosphata"/>
    <property type="match status" value="1"/>
</dbReference>
<gene>
    <name evidence="6" type="ORF">CATMQ487_31070</name>
</gene>
<evidence type="ECO:0000313" key="7">
    <source>
        <dbReference type="Proteomes" id="UP001057498"/>
    </source>
</evidence>
<sequence>MSVTQPVVALQAVLFDMDGTLIDSMPLHQRSWQRWHAELGLPFDAAGFFEATAGRTNVEILADLFPERSRAELDALAWRKEALYREIAATELKLIAGAEAVCQAARAQGLKLAVCTASPPENITVAFERFGMAGWIDAVTSPADGLRGKPHPDIFLAAAERLGVPPAACLVFEDAPLGIEAARRAGMAAVALTTTLPAAAFAGHANLVGTMPDFTGYALPETLPEW</sequence>
<evidence type="ECO:0000256" key="1">
    <source>
        <dbReference type="ARBA" id="ARBA00001946"/>
    </source>
</evidence>
<evidence type="ECO:0000256" key="3">
    <source>
        <dbReference type="ARBA" id="ARBA00022723"/>
    </source>
</evidence>
<comment type="similarity">
    <text evidence="2">Belongs to the HAD-like hydrolase superfamily. CbbY/CbbZ/Gph/YieH family.</text>
</comment>
<dbReference type="Gene3D" id="3.40.50.1000">
    <property type="entry name" value="HAD superfamily/HAD-like"/>
    <property type="match status" value="1"/>
</dbReference>
<evidence type="ECO:0000256" key="5">
    <source>
        <dbReference type="ARBA" id="ARBA00023277"/>
    </source>
</evidence>
<dbReference type="PANTHER" id="PTHR46193:SF18">
    <property type="entry name" value="HEXITOL PHOSPHATASE B"/>
    <property type="match status" value="1"/>
</dbReference>
<organism evidence="6 7">
    <name type="scientific">Sphaerotilus microaerophilus</name>
    <dbReference type="NCBI Taxonomy" id="2914710"/>
    <lineage>
        <taxon>Bacteria</taxon>
        <taxon>Pseudomonadati</taxon>
        <taxon>Pseudomonadota</taxon>
        <taxon>Betaproteobacteria</taxon>
        <taxon>Burkholderiales</taxon>
        <taxon>Sphaerotilaceae</taxon>
        <taxon>Sphaerotilus</taxon>
    </lineage>
</organism>
<dbReference type="RefSeq" id="WP_251969448.1">
    <property type="nucleotide sequence ID" value="NZ_AP025730.1"/>
</dbReference>
<reference evidence="6" key="1">
    <citation type="submission" date="2022-04" db="EMBL/GenBank/DDBJ databases">
        <title>Whole genome sequence of Sphaerotilus sp. FB-5.</title>
        <authorList>
            <person name="Takeda M."/>
            <person name="Narihara S."/>
            <person name="Akimoto M."/>
            <person name="Akimoto R."/>
            <person name="Nishiyashiki S."/>
            <person name="Murakami T."/>
        </authorList>
    </citation>
    <scope>NUCLEOTIDE SEQUENCE</scope>
    <source>
        <strain evidence="6">FB-5</strain>
    </source>
</reference>
<protein>
    <submittedName>
        <fullName evidence="6">Beta-phosphoglucomutase</fullName>
    </submittedName>
</protein>
<dbReference type="InterPro" id="IPR006439">
    <property type="entry name" value="HAD-SF_hydro_IA"/>
</dbReference>
<dbReference type="CDD" id="cd07505">
    <property type="entry name" value="HAD_BPGM-like"/>
    <property type="match status" value="1"/>
</dbReference>
<dbReference type="InterPro" id="IPR023214">
    <property type="entry name" value="HAD_sf"/>
</dbReference>
<dbReference type="EMBL" id="AP025730">
    <property type="protein sequence ID" value="BDI06137.1"/>
    <property type="molecule type" value="Genomic_DNA"/>
</dbReference>